<dbReference type="Proteomes" id="UP000037035">
    <property type="component" value="Unassembled WGS sequence"/>
</dbReference>
<evidence type="ECO:0000313" key="1">
    <source>
        <dbReference type="EMBL" id="KNZ51653.1"/>
    </source>
</evidence>
<name>A0A0L6USY5_9BASI</name>
<comment type="caution">
    <text evidence="1">The sequence shown here is derived from an EMBL/GenBank/DDBJ whole genome shotgun (WGS) entry which is preliminary data.</text>
</comment>
<accession>A0A0L6USY5</accession>
<evidence type="ECO:0000313" key="2">
    <source>
        <dbReference type="Proteomes" id="UP000037035"/>
    </source>
</evidence>
<dbReference type="EMBL" id="LAVV01008914">
    <property type="protein sequence ID" value="KNZ51653.1"/>
    <property type="molecule type" value="Genomic_DNA"/>
</dbReference>
<proteinExistence type="predicted"/>
<keyword evidence="2" id="KW-1185">Reference proteome</keyword>
<organism evidence="1 2">
    <name type="scientific">Puccinia sorghi</name>
    <dbReference type="NCBI Taxonomy" id="27349"/>
    <lineage>
        <taxon>Eukaryota</taxon>
        <taxon>Fungi</taxon>
        <taxon>Dikarya</taxon>
        <taxon>Basidiomycota</taxon>
        <taxon>Pucciniomycotina</taxon>
        <taxon>Pucciniomycetes</taxon>
        <taxon>Pucciniales</taxon>
        <taxon>Pucciniaceae</taxon>
        <taxon>Puccinia</taxon>
    </lineage>
</organism>
<dbReference type="AlphaFoldDB" id="A0A0L6USY5"/>
<reference evidence="1 2" key="1">
    <citation type="submission" date="2015-08" db="EMBL/GenBank/DDBJ databases">
        <title>Next Generation Sequencing and Analysis of the Genome of Puccinia sorghi L Schw, the Causal Agent of Maize Common Rust.</title>
        <authorList>
            <person name="Rochi L."/>
            <person name="Burguener G."/>
            <person name="Darino M."/>
            <person name="Turjanski A."/>
            <person name="Kreff E."/>
            <person name="Dieguez M.J."/>
            <person name="Sacco F."/>
        </authorList>
    </citation>
    <scope>NUCLEOTIDE SEQUENCE [LARGE SCALE GENOMIC DNA]</scope>
    <source>
        <strain evidence="1 2">RO10H11247</strain>
    </source>
</reference>
<sequence length="98" mass="10938">MNWVHVSLHFGYQPSEHRRTPSSPVERYNSLIIDNARRQGKLNIYADLDGKEFVHPNLLSVSACLDGLIAIFGDKFMKENAKPALAACKQGKLLGATR</sequence>
<dbReference type="VEuPathDB" id="FungiDB:VP01_3871g1"/>
<protein>
    <submittedName>
        <fullName evidence="1">Uncharacterized protein</fullName>
    </submittedName>
</protein>
<gene>
    <name evidence="1" type="ORF">VP01_3871g1</name>
</gene>